<dbReference type="EMBL" id="KV417500">
    <property type="protein sequence ID" value="KZP29023.1"/>
    <property type="molecule type" value="Genomic_DNA"/>
</dbReference>
<reference evidence="1 2" key="1">
    <citation type="journal article" date="2016" name="Mol. Biol. Evol.">
        <title>Comparative Genomics of Early-Diverging Mushroom-Forming Fungi Provides Insights into the Origins of Lignocellulose Decay Capabilities.</title>
        <authorList>
            <person name="Nagy L.G."/>
            <person name="Riley R."/>
            <person name="Tritt A."/>
            <person name="Adam C."/>
            <person name="Daum C."/>
            <person name="Floudas D."/>
            <person name="Sun H."/>
            <person name="Yadav J.S."/>
            <person name="Pangilinan J."/>
            <person name="Larsson K.H."/>
            <person name="Matsuura K."/>
            <person name="Barry K."/>
            <person name="Labutti K."/>
            <person name="Kuo R."/>
            <person name="Ohm R.A."/>
            <person name="Bhattacharya S.S."/>
            <person name="Shirouzu T."/>
            <person name="Yoshinaga Y."/>
            <person name="Martin F.M."/>
            <person name="Grigoriev I.V."/>
            <person name="Hibbett D.S."/>
        </authorList>
    </citation>
    <scope>NUCLEOTIDE SEQUENCE [LARGE SCALE GENOMIC DNA]</scope>
    <source>
        <strain evidence="1 2">CBS 109695</strain>
    </source>
</reference>
<keyword evidence="2" id="KW-1185">Reference proteome</keyword>
<evidence type="ECO:0000313" key="1">
    <source>
        <dbReference type="EMBL" id="KZP29023.1"/>
    </source>
</evidence>
<protein>
    <submittedName>
        <fullName evidence="1">Uncharacterized protein</fullName>
    </submittedName>
</protein>
<gene>
    <name evidence="1" type="ORF">FIBSPDRAFT_851842</name>
</gene>
<accession>A0A166S4V4</accession>
<organism evidence="1 2">
    <name type="scientific">Athelia psychrophila</name>
    <dbReference type="NCBI Taxonomy" id="1759441"/>
    <lineage>
        <taxon>Eukaryota</taxon>
        <taxon>Fungi</taxon>
        <taxon>Dikarya</taxon>
        <taxon>Basidiomycota</taxon>
        <taxon>Agaricomycotina</taxon>
        <taxon>Agaricomycetes</taxon>
        <taxon>Agaricomycetidae</taxon>
        <taxon>Atheliales</taxon>
        <taxon>Atheliaceae</taxon>
        <taxon>Athelia</taxon>
    </lineage>
</organism>
<sequence length="55" mass="5939">MTDETMFNPGRAVDPRACSVGFRTRSDAHEALIRSGFGDAQAGFEVMGLAMDEES</sequence>
<proteinExistence type="predicted"/>
<dbReference type="Proteomes" id="UP000076532">
    <property type="component" value="Unassembled WGS sequence"/>
</dbReference>
<dbReference type="AlphaFoldDB" id="A0A166S4V4"/>
<evidence type="ECO:0000313" key="2">
    <source>
        <dbReference type="Proteomes" id="UP000076532"/>
    </source>
</evidence>
<name>A0A166S4V4_9AGAM</name>